<keyword evidence="3" id="KW-1185">Reference proteome</keyword>
<evidence type="ECO:0000256" key="1">
    <source>
        <dbReference type="SAM" id="MobiDB-lite"/>
    </source>
</evidence>
<dbReference type="EMBL" id="JAGPNK010000016">
    <property type="protein sequence ID" value="KAH7308141.1"/>
    <property type="molecule type" value="Genomic_DNA"/>
</dbReference>
<proteinExistence type="predicted"/>
<gene>
    <name evidence="2" type="ORF">B0I35DRAFT_105272</name>
</gene>
<organism evidence="2 3">
    <name type="scientific">Stachybotrys elegans</name>
    <dbReference type="NCBI Taxonomy" id="80388"/>
    <lineage>
        <taxon>Eukaryota</taxon>
        <taxon>Fungi</taxon>
        <taxon>Dikarya</taxon>
        <taxon>Ascomycota</taxon>
        <taxon>Pezizomycotina</taxon>
        <taxon>Sordariomycetes</taxon>
        <taxon>Hypocreomycetidae</taxon>
        <taxon>Hypocreales</taxon>
        <taxon>Stachybotryaceae</taxon>
        <taxon>Stachybotrys</taxon>
    </lineage>
</organism>
<name>A0A8K0SF42_9HYPO</name>
<evidence type="ECO:0000313" key="3">
    <source>
        <dbReference type="Proteomes" id="UP000813444"/>
    </source>
</evidence>
<dbReference type="AlphaFoldDB" id="A0A8K0SF42"/>
<feature type="region of interest" description="Disordered" evidence="1">
    <location>
        <begin position="35"/>
        <end position="66"/>
    </location>
</feature>
<reference evidence="2" key="1">
    <citation type="journal article" date="2021" name="Nat. Commun.">
        <title>Genetic determinants of endophytism in the Arabidopsis root mycobiome.</title>
        <authorList>
            <person name="Mesny F."/>
            <person name="Miyauchi S."/>
            <person name="Thiergart T."/>
            <person name="Pickel B."/>
            <person name="Atanasova L."/>
            <person name="Karlsson M."/>
            <person name="Huettel B."/>
            <person name="Barry K.W."/>
            <person name="Haridas S."/>
            <person name="Chen C."/>
            <person name="Bauer D."/>
            <person name="Andreopoulos W."/>
            <person name="Pangilinan J."/>
            <person name="LaButti K."/>
            <person name="Riley R."/>
            <person name="Lipzen A."/>
            <person name="Clum A."/>
            <person name="Drula E."/>
            <person name="Henrissat B."/>
            <person name="Kohler A."/>
            <person name="Grigoriev I.V."/>
            <person name="Martin F.M."/>
            <person name="Hacquard S."/>
        </authorList>
    </citation>
    <scope>NUCLEOTIDE SEQUENCE</scope>
    <source>
        <strain evidence="2">MPI-CAGE-CH-0235</strain>
    </source>
</reference>
<accession>A0A8K0SF42</accession>
<sequence length="153" mass="16985">MKTNENHLSPCAGITRASPMSASGLTHELFAHVKKPTQSPATRQSPREPHILSRPPPIASPSSGGDVWHHSLVDRSDIIIQGMLSLGFKTYVHHHHSAHPRPLRYFPEHFFRSVDSEVRYLPPIWQVGKGPDWLACGQAKLFAPISSQGCCQL</sequence>
<dbReference type="Proteomes" id="UP000813444">
    <property type="component" value="Unassembled WGS sequence"/>
</dbReference>
<comment type="caution">
    <text evidence="2">The sequence shown here is derived from an EMBL/GenBank/DDBJ whole genome shotgun (WGS) entry which is preliminary data.</text>
</comment>
<evidence type="ECO:0000313" key="2">
    <source>
        <dbReference type="EMBL" id="KAH7308141.1"/>
    </source>
</evidence>
<protein>
    <submittedName>
        <fullName evidence="2">Uncharacterized protein</fullName>
    </submittedName>
</protein>